<dbReference type="InterPro" id="IPR007452">
    <property type="entry name" value="TamB_C"/>
</dbReference>
<feature type="transmembrane region" description="Helical" evidence="6">
    <location>
        <begin position="32"/>
        <end position="53"/>
    </location>
</feature>
<dbReference type="PANTHER" id="PTHR34457:SF3">
    <property type="entry name" value="PROTEIN TIC236, CHLOROPLASTIC"/>
    <property type="match status" value="1"/>
</dbReference>
<dbReference type="OrthoDB" id="536281at2"/>
<evidence type="ECO:0000256" key="3">
    <source>
        <dbReference type="ARBA" id="ARBA00022989"/>
    </source>
</evidence>
<dbReference type="GO" id="GO:0009306">
    <property type="term" value="P:protein secretion"/>
    <property type="evidence" value="ECO:0007669"/>
    <property type="project" value="InterPro"/>
</dbReference>
<dbReference type="PANTHER" id="PTHR34457">
    <property type="entry name" value="EMBRYO DEFECTIVE 2410"/>
    <property type="match status" value="1"/>
</dbReference>
<keyword evidence="2 6" id="KW-0812">Transmembrane</keyword>
<evidence type="ECO:0000256" key="6">
    <source>
        <dbReference type="SAM" id="Phobius"/>
    </source>
</evidence>
<comment type="subcellular location">
    <subcellularLocation>
        <location evidence="1">Membrane</location>
        <topology evidence="1">Single-pass membrane protein</topology>
    </subcellularLocation>
</comment>
<evidence type="ECO:0000256" key="4">
    <source>
        <dbReference type="ARBA" id="ARBA00023136"/>
    </source>
</evidence>
<dbReference type="Proteomes" id="UP000318453">
    <property type="component" value="Chromosome"/>
</dbReference>
<dbReference type="GO" id="GO:0005886">
    <property type="term" value="C:plasma membrane"/>
    <property type="evidence" value="ECO:0007669"/>
    <property type="project" value="InterPro"/>
</dbReference>
<dbReference type="KEGG" id="enn:FRE64_00445"/>
<name>A0A5B8NI14_9CHRO</name>
<keyword evidence="4 6" id="KW-0472">Membrane</keyword>
<keyword evidence="3 6" id="KW-1133">Transmembrane helix</keyword>
<dbReference type="EMBL" id="CP042326">
    <property type="protein sequence ID" value="QDZ38546.1"/>
    <property type="molecule type" value="Genomic_DNA"/>
</dbReference>
<accession>A0A5B8NI14</accession>
<dbReference type="InterPro" id="IPR053022">
    <property type="entry name" value="Chloroplast_translocon_comp"/>
</dbReference>
<gene>
    <name evidence="8" type="ORF">FRE64_00445</name>
</gene>
<feature type="compositionally biased region" description="Polar residues" evidence="5">
    <location>
        <begin position="1"/>
        <end position="23"/>
    </location>
</feature>
<keyword evidence="9" id="KW-1185">Reference proteome</keyword>
<reference evidence="8 9" key="1">
    <citation type="submission" date="2019-08" db="EMBL/GenBank/DDBJ databases">
        <title>Carotenoids and Carotenoid Binding Proteins in the Halophilic Cyanobacterium Euhalothece sp. ZM00.</title>
        <authorList>
            <person name="Cho S.M."/>
            <person name="Song J.Y."/>
            <person name="Park Y.-I."/>
        </authorList>
    </citation>
    <scope>NUCLEOTIDE SEQUENCE [LARGE SCALE GENOMIC DNA]</scope>
    <source>
        <strain evidence="8 9">Z-M001</strain>
    </source>
</reference>
<sequence length="1893" mass="204337">MTFNENSQPDPSSEETSSQQSLPPQEPKRWRLLLLILLLLGLGGGISVGWYLIYRQLPQTVANALSGIFSRPVEVGNVESFSLTSLRFGETTLPATDEHSEQVTIPAVAVNFTPFTVITEQALDLEVTLVDPEIIVEQTEEGEWLTTDFTEQPPGIIDIRLNRLNVENASLSLSPRNEAGELESPVNLNFTELNSQFLDNNQRFPFQVENLTPTDTSGRIDLEGEANLETEEIALSLNTSEFAVGELGRLLDFPVNVLDGTLNAETEISFFLNDRLPKLEGTAEVRNAALQVEPFNTPFQETNAQVRFSDRDIIFENLETQFGELAGVAEGTINLATGYDLTADIAPTSIEGIFSAFEIDQPEIPLSGTIAGNLALSGALNDPQLDIFANNTETAVIDQVPFSQVQSQLSLQGNQLLIQNFQANPQAGGNIIAQGDLDLTSEQAIDLDVEVQDVAGEIIRPYQPDLPSDLGTLNATTQISGKLRDWQNLSGQGEASLAIANGEVRVSQLQLLEGRLQGMINIEGIQPERIAPNVPSQLQNPISGELAFGGDLADFSPEKITLSGRGELTIPEGQLAATAINLSQGQLDANLDITNLPLGFIAPETPEEFNELLSAQLQVAADIREFDLNKIEGRGSGAITLTGRETSEINLSNLSLSAGNWRGDIGVRNLEVGRFTQELPVQLQGTRLDTQLTAQGTIDDLTLEGLTVEGSGVLNVVGRQPSRINFDNARLSNGNWEGEIDASNLDVGRLLPDVPAQLQGTLFDTQLTAQGTLDDLTPEGVSVEGSGELKGILDGRIRATTMRLQEGAFELVAIPENLELAQLSDELRGGVAGEVRAQGNLADLSPTGITAQANLDFDQGVSLVREPLSTRLRWDGRQVVLEEAEAENFFAEGTVAIDLEQQGADIIENADLAVDAQNLDLAALPIPEPEAIGALNLEGLAGFAGEIQGNVRNPQVEGDIRLDDFALNRFIFDPEMTGTISANAEEGVRFNLQGNEEDADQIQFALLSPTERDFLPLEPASFRVKYQEALAEGNREEDDLMVSLRELPIDLLRDFAPLPEEFAEQPASGTLDGDLAVNLEDFWVSGDLALLNPALGRFNSDRVAATFSYRNDTLDVTEATLIQNESRYHADGRLTFTETTPEFQGNLDIEQGRIEDILTAIQVFDFADFGEDFLTPRYGGAEDLDVTSVSVQDQPLETQLRRFSEIRALLDQMQVNQDTAPLIPSLDLAQGNFTGQVAVQGSSFDLADIQAEWEIDGERWQWGPYAAETVTARGNLDNGVITLLPLRFASGESFVNLRGTFGGDNQSGQVEVNEVPVAALQNIVELPEFVGVSGFINGTATVAGSPDNPTSRGELRVAEATLNERPIDTVQGSFSYSNSELNFFARGLLTPESEPLTVVGEIPYQLPFAEVPPASDNLNIEISLQDDGFALLDVISDGQLAWEGGTGDANLAISGPFDPEDFQIEQLTTEGVLNLSDASISTAILPQPLTNINTLVNFNLDQLSVEQFNADLGGGEVNMTGGLALFNPAASPESLDISLDNLAVDLPNLYQGNVAGEVNIGRSAIEPEIGGDITVSQGEVILAEEEEENGIAQNGQGLNGQENGANIGFRDLRITLADEVNVTRQPILDFLADGSLVLNGSLDNIQPQGTINLRRGQVNFGLAQFRLARDHEQTATFIPAQGFDPTLDIRLITSVSETQGSIGRGDTGTEVRDQPLDRSVGTLRSIQIEALVQGRASELQPGTLTTNDDILTLRSEPPRSETQILALLGGGLARTFGEETALGLADIAGSALFGAFQATIGDALGLSEFRLFPTLIPTELEDGEDGTRSTLGFGAEAGIDISNDFSLSVLTIFDANQPIQYSVRYRLDDSILLRGSTDFSDNSSFIMEYETRF</sequence>
<feature type="region of interest" description="Disordered" evidence="5">
    <location>
        <begin position="1"/>
        <end position="24"/>
    </location>
</feature>
<evidence type="ECO:0000313" key="9">
    <source>
        <dbReference type="Proteomes" id="UP000318453"/>
    </source>
</evidence>
<organism evidence="8 9">
    <name type="scientific">Euhalothece natronophila Z-M001</name>
    <dbReference type="NCBI Taxonomy" id="522448"/>
    <lineage>
        <taxon>Bacteria</taxon>
        <taxon>Bacillati</taxon>
        <taxon>Cyanobacteriota</taxon>
        <taxon>Cyanophyceae</taxon>
        <taxon>Oscillatoriophycideae</taxon>
        <taxon>Chroococcales</taxon>
        <taxon>Halothecacae</taxon>
        <taxon>Halothece cluster</taxon>
        <taxon>Euhalothece</taxon>
    </lineage>
</organism>
<evidence type="ECO:0000256" key="5">
    <source>
        <dbReference type="SAM" id="MobiDB-lite"/>
    </source>
</evidence>
<evidence type="ECO:0000256" key="1">
    <source>
        <dbReference type="ARBA" id="ARBA00004167"/>
    </source>
</evidence>
<evidence type="ECO:0000259" key="7">
    <source>
        <dbReference type="Pfam" id="PF04357"/>
    </source>
</evidence>
<protein>
    <submittedName>
        <fullName evidence="8">DUF490 domain-containing protein</fullName>
    </submittedName>
</protein>
<proteinExistence type="predicted"/>
<dbReference type="RefSeq" id="WP_146294157.1">
    <property type="nucleotide sequence ID" value="NZ_CP042326.1"/>
</dbReference>
<feature type="domain" description="Translocation and assembly module TamB C-terminal" evidence="7">
    <location>
        <begin position="1508"/>
        <end position="1893"/>
    </location>
</feature>
<evidence type="ECO:0000313" key="8">
    <source>
        <dbReference type="EMBL" id="QDZ38546.1"/>
    </source>
</evidence>
<dbReference type="Pfam" id="PF04357">
    <property type="entry name" value="TamB"/>
    <property type="match status" value="1"/>
</dbReference>
<evidence type="ECO:0000256" key="2">
    <source>
        <dbReference type="ARBA" id="ARBA00022692"/>
    </source>
</evidence>